<dbReference type="EMBL" id="KL142384">
    <property type="protein sequence ID" value="KDR74008.1"/>
    <property type="molecule type" value="Genomic_DNA"/>
</dbReference>
<dbReference type="Proteomes" id="UP000027222">
    <property type="component" value="Unassembled WGS sequence"/>
</dbReference>
<dbReference type="HOGENOM" id="CLU_1786991_0_0_1"/>
<dbReference type="AlphaFoldDB" id="A0A067T4T4"/>
<name>A0A067T4T4_GALM3</name>
<reference evidence="2" key="1">
    <citation type="journal article" date="2014" name="Proc. Natl. Acad. Sci. U.S.A.">
        <title>Extensive sampling of basidiomycete genomes demonstrates inadequacy of the white-rot/brown-rot paradigm for wood decay fungi.</title>
        <authorList>
            <person name="Riley R."/>
            <person name="Salamov A.A."/>
            <person name="Brown D.W."/>
            <person name="Nagy L.G."/>
            <person name="Floudas D."/>
            <person name="Held B.W."/>
            <person name="Levasseur A."/>
            <person name="Lombard V."/>
            <person name="Morin E."/>
            <person name="Otillar R."/>
            <person name="Lindquist E.A."/>
            <person name="Sun H."/>
            <person name="LaButti K.M."/>
            <person name="Schmutz J."/>
            <person name="Jabbour D."/>
            <person name="Luo H."/>
            <person name="Baker S.E."/>
            <person name="Pisabarro A.G."/>
            <person name="Walton J.D."/>
            <person name="Blanchette R.A."/>
            <person name="Henrissat B."/>
            <person name="Martin F."/>
            <person name="Cullen D."/>
            <person name="Hibbett D.S."/>
            <person name="Grigoriev I.V."/>
        </authorList>
    </citation>
    <scope>NUCLEOTIDE SEQUENCE [LARGE SCALE GENOMIC DNA]</scope>
    <source>
        <strain evidence="2">CBS 339.88</strain>
    </source>
</reference>
<proteinExistence type="predicted"/>
<keyword evidence="2" id="KW-1185">Reference proteome</keyword>
<evidence type="ECO:0000313" key="1">
    <source>
        <dbReference type="EMBL" id="KDR74008.1"/>
    </source>
</evidence>
<sequence>MTRRRCSRRPPDGALYFGAWAILEGGGGLKLGELCIRMLSKLLMRHHWHPPEFPREQASKNLLQDRIPFLVRHRRLEKWGHYDGMIRGVILPVINYRVFRRASAHTPRLWDRNLNGNIPRTTFSLADHDYKVSVCNNWVATCRKH</sequence>
<accession>A0A067T4T4</accession>
<evidence type="ECO:0000313" key="2">
    <source>
        <dbReference type="Proteomes" id="UP000027222"/>
    </source>
</evidence>
<protein>
    <submittedName>
        <fullName evidence="1">Uncharacterized protein</fullName>
    </submittedName>
</protein>
<organism evidence="1 2">
    <name type="scientific">Galerina marginata (strain CBS 339.88)</name>
    <dbReference type="NCBI Taxonomy" id="685588"/>
    <lineage>
        <taxon>Eukaryota</taxon>
        <taxon>Fungi</taxon>
        <taxon>Dikarya</taxon>
        <taxon>Basidiomycota</taxon>
        <taxon>Agaricomycotina</taxon>
        <taxon>Agaricomycetes</taxon>
        <taxon>Agaricomycetidae</taxon>
        <taxon>Agaricales</taxon>
        <taxon>Agaricineae</taxon>
        <taxon>Strophariaceae</taxon>
        <taxon>Galerina</taxon>
    </lineage>
</organism>
<gene>
    <name evidence="1" type="ORF">GALMADRAFT_250735</name>
</gene>